<dbReference type="Gene3D" id="3.10.180.10">
    <property type="entry name" value="2,3-Dihydroxybiphenyl 1,2-Dioxygenase, domain 1"/>
    <property type="match status" value="1"/>
</dbReference>
<dbReference type="SUPFAM" id="SSF54593">
    <property type="entry name" value="Glyoxalase/Bleomycin resistance protein/Dihydroxybiphenyl dioxygenase"/>
    <property type="match status" value="1"/>
</dbReference>
<keyword evidence="3" id="KW-1185">Reference proteome</keyword>
<dbReference type="PANTHER" id="PTHR36503">
    <property type="entry name" value="BLR2520 PROTEIN"/>
    <property type="match status" value="1"/>
</dbReference>
<evidence type="ECO:0000313" key="3">
    <source>
        <dbReference type="Proteomes" id="UP000548476"/>
    </source>
</evidence>
<name>A0A841F9B7_9ACTN</name>
<dbReference type="Pfam" id="PF00903">
    <property type="entry name" value="Glyoxalase"/>
    <property type="match status" value="1"/>
</dbReference>
<dbReference type="InterPro" id="IPR029068">
    <property type="entry name" value="Glyas_Bleomycin-R_OHBP_Dase"/>
</dbReference>
<evidence type="ECO:0000259" key="1">
    <source>
        <dbReference type="PROSITE" id="PS51819"/>
    </source>
</evidence>
<sequence>MPVPARISLATLGVADLERSTEFYRALGWPLSSASVPGEVSFFNTAGGILAVWGVYALAGDAAVDNPGGPPAYRGVALAINVASDEEVDASFAAVEAAGGRITKPPEHSAWGGYSGYFADPDGHLWEIAYNPGWPLDAAGLPELP</sequence>
<dbReference type="PROSITE" id="PS51819">
    <property type="entry name" value="VOC"/>
    <property type="match status" value="1"/>
</dbReference>
<comment type="caution">
    <text evidence="2">The sequence shown here is derived from an EMBL/GenBank/DDBJ whole genome shotgun (WGS) entry which is preliminary data.</text>
</comment>
<accession>A0A841F9B7</accession>
<evidence type="ECO:0000313" key="2">
    <source>
        <dbReference type="EMBL" id="MBB6032344.1"/>
    </source>
</evidence>
<dbReference type="Proteomes" id="UP000548476">
    <property type="component" value="Unassembled WGS sequence"/>
</dbReference>
<proteinExistence type="predicted"/>
<dbReference type="AlphaFoldDB" id="A0A841F9B7"/>
<dbReference type="EMBL" id="JACHGT010000001">
    <property type="protein sequence ID" value="MBB6032344.1"/>
    <property type="molecule type" value="Genomic_DNA"/>
</dbReference>
<dbReference type="InterPro" id="IPR037523">
    <property type="entry name" value="VOC_core"/>
</dbReference>
<reference evidence="2 3" key="1">
    <citation type="submission" date="2020-08" db="EMBL/GenBank/DDBJ databases">
        <title>Genomic Encyclopedia of Type Strains, Phase IV (KMG-IV): sequencing the most valuable type-strain genomes for metagenomic binning, comparative biology and taxonomic classification.</title>
        <authorList>
            <person name="Goeker M."/>
        </authorList>
    </citation>
    <scope>NUCLEOTIDE SEQUENCE [LARGE SCALE GENOMIC DNA]</scope>
    <source>
        <strain evidence="2 3">YIM 65646</strain>
    </source>
</reference>
<protein>
    <recommendedName>
        <fullName evidence="1">VOC domain-containing protein</fullName>
    </recommendedName>
</protein>
<dbReference type="PANTHER" id="PTHR36503:SF1">
    <property type="entry name" value="BLR2520 PROTEIN"/>
    <property type="match status" value="1"/>
</dbReference>
<dbReference type="InterPro" id="IPR004360">
    <property type="entry name" value="Glyas_Fos-R_dOase_dom"/>
</dbReference>
<dbReference type="RefSeq" id="WP_184785258.1">
    <property type="nucleotide sequence ID" value="NZ_BONT01000064.1"/>
</dbReference>
<organism evidence="2 3">
    <name type="scientific">Phytomonospora endophytica</name>
    <dbReference type="NCBI Taxonomy" id="714109"/>
    <lineage>
        <taxon>Bacteria</taxon>
        <taxon>Bacillati</taxon>
        <taxon>Actinomycetota</taxon>
        <taxon>Actinomycetes</taxon>
        <taxon>Micromonosporales</taxon>
        <taxon>Micromonosporaceae</taxon>
        <taxon>Phytomonospora</taxon>
    </lineage>
</organism>
<feature type="domain" description="VOC" evidence="1">
    <location>
        <begin position="6"/>
        <end position="131"/>
    </location>
</feature>
<gene>
    <name evidence="2" type="ORF">HNR73_000186</name>
</gene>